<evidence type="ECO:0008006" key="8">
    <source>
        <dbReference type="Google" id="ProtNLM"/>
    </source>
</evidence>
<evidence type="ECO:0000313" key="7">
    <source>
        <dbReference type="Proteomes" id="UP001149813"/>
    </source>
</evidence>
<dbReference type="EMBL" id="JANBOJ010000173">
    <property type="protein sequence ID" value="KAJ1721420.1"/>
    <property type="molecule type" value="Genomic_DNA"/>
</dbReference>
<reference evidence="6" key="1">
    <citation type="submission" date="2022-07" db="EMBL/GenBank/DDBJ databases">
        <title>Phylogenomic reconstructions and comparative analyses of Kickxellomycotina fungi.</title>
        <authorList>
            <person name="Reynolds N.K."/>
            <person name="Stajich J.E."/>
            <person name="Barry K."/>
            <person name="Grigoriev I.V."/>
            <person name="Crous P."/>
            <person name="Smith M.E."/>
        </authorList>
    </citation>
    <scope>NUCLEOTIDE SEQUENCE</scope>
    <source>
        <strain evidence="6">NBRC 32514</strain>
    </source>
</reference>
<evidence type="ECO:0000256" key="3">
    <source>
        <dbReference type="ARBA" id="ARBA00022989"/>
    </source>
</evidence>
<feature type="transmembrane region" description="Helical" evidence="5">
    <location>
        <begin position="98"/>
        <end position="117"/>
    </location>
</feature>
<evidence type="ECO:0000256" key="4">
    <source>
        <dbReference type="ARBA" id="ARBA00023136"/>
    </source>
</evidence>
<evidence type="ECO:0000256" key="2">
    <source>
        <dbReference type="ARBA" id="ARBA00022692"/>
    </source>
</evidence>
<keyword evidence="3 5" id="KW-1133">Transmembrane helix</keyword>
<feature type="transmembrane region" description="Helical" evidence="5">
    <location>
        <begin position="67"/>
        <end position="86"/>
    </location>
</feature>
<dbReference type="OrthoDB" id="2279611at2759"/>
<feature type="transmembrane region" description="Helical" evidence="5">
    <location>
        <begin position="25"/>
        <end position="47"/>
    </location>
</feature>
<accession>A0A9W8CPL2</accession>
<dbReference type="GO" id="GO:0016020">
    <property type="term" value="C:membrane"/>
    <property type="evidence" value="ECO:0007669"/>
    <property type="project" value="UniProtKB-SubCell"/>
</dbReference>
<dbReference type="Pfam" id="PF00335">
    <property type="entry name" value="Tetraspanin"/>
    <property type="match status" value="1"/>
</dbReference>
<sequence>MAITRAIDVSANSPMKLKLGMKLSFGLLTGIYLATGISALVVGGYFLGTKKYTRQTIIVTDNVLRSLIAAGVYIVLNAFVGVASALSPLKRKNMIVAYIWLVVIAILVETGVGIWLWSRTLDINDLYGHNWRNLWSDSIKREFQDQGTCCGYLGPNDSPVLDSEFCKDQNAYGCMISVQQYAQNYLAYIYTCLFCFVFIDVAALLSGMVLLVVRNDEERWRWSRANAIFKSMKKLASSATLNGDMQEYRIPPANASEKR</sequence>
<evidence type="ECO:0000256" key="5">
    <source>
        <dbReference type="SAM" id="Phobius"/>
    </source>
</evidence>
<evidence type="ECO:0000256" key="1">
    <source>
        <dbReference type="ARBA" id="ARBA00004141"/>
    </source>
</evidence>
<name>A0A9W8CPL2_9FUNG</name>
<evidence type="ECO:0000313" key="6">
    <source>
        <dbReference type="EMBL" id="KAJ1721420.1"/>
    </source>
</evidence>
<keyword evidence="7" id="KW-1185">Reference proteome</keyword>
<dbReference type="Proteomes" id="UP001149813">
    <property type="component" value="Unassembled WGS sequence"/>
</dbReference>
<keyword evidence="4 5" id="KW-0472">Membrane</keyword>
<dbReference type="AlphaFoldDB" id="A0A9W8CPL2"/>
<comment type="caution">
    <text evidence="6">The sequence shown here is derived from an EMBL/GenBank/DDBJ whole genome shotgun (WGS) entry which is preliminary data.</text>
</comment>
<feature type="transmembrane region" description="Helical" evidence="5">
    <location>
        <begin position="185"/>
        <end position="213"/>
    </location>
</feature>
<gene>
    <name evidence="6" type="ORF">LPJ53_004050</name>
</gene>
<protein>
    <recommendedName>
        <fullName evidence="8">Tetraspanin</fullName>
    </recommendedName>
</protein>
<proteinExistence type="predicted"/>
<dbReference type="InterPro" id="IPR018499">
    <property type="entry name" value="Tetraspanin/Peripherin"/>
</dbReference>
<organism evidence="6 7">
    <name type="scientific">Coemansia erecta</name>
    <dbReference type="NCBI Taxonomy" id="147472"/>
    <lineage>
        <taxon>Eukaryota</taxon>
        <taxon>Fungi</taxon>
        <taxon>Fungi incertae sedis</taxon>
        <taxon>Zoopagomycota</taxon>
        <taxon>Kickxellomycotina</taxon>
        <taxon>Kickxellomycetes</taxon>
        <taxon>Kickxellales</taxon>
        <taxon>Kickxellaceae</taxon>
        <taxon>Coemansia</taxon>
    </lineage>
</organism>
<keyword evidence="2 5" id="KW-0812">Transmembrane</keyword>
<comment type="subcellular location">
    <subcellularLocation>
        <location evidence="1">Membrane</location>
        <topology evidence="1">Multi-pass membrane protein</topology>
    </subcellularLocation>
</comment>